<proteinExistence type="inferred from homology"/>
<sequence length="1078" mass="116908">MRKFLGLFLGCLFLIGTQAIAQDRTVTGKVTAEDGSVLPGVNISVKGTTRGTTTNGEGMYQIAASSTATLVYSFIGFQNTEVPVGNQSTINVSLTTDVNQLQEVVVTALGISRDKKALGYSVQEVKGENLTVARDPNVANALAGKVAGVQVLGQSGAKFGTPSIRIRGINSLTGSDPLYVVDGTPTDISQVNMDDVEALTVLKGPSATALYGNRASAGVIVITTKRAKAGETSLNVNHSSTLDMVALLPDYQNEYGGGYSQDFDTFQFNPAIHPADWAAFDGQRILDYSADESWGPKLDGQPHRSAASWVPGTPKFGIQTPYEAQPNNVRDFFEKPVSSNTNIAFARGGEFYNSRISYTHIINNGIVPNSSQTKDYVSAKNSISFSKRLIADLNINYTSTKNNNIPADRYGSSGGTGTSNSLFGVGSSTLSGFNQTIGSFNQWFQRQLRIEDLRDYKNADGTFRSWNIGGPLDPKPKYWDSPYTQVYENTNLARQQRLFGDIGLTYKILDNLTASAKVRRDYGSYVNQGRIAAGTLNEGGKGGFAYLTGLQLENNYEGLLSYNQDFENFSLVANAGGNIRYNRTEGTFQSTVGGLTSPGFYAIGASVNPAISQNYLYERRVNSLFGNVSLGFKDFVFVEGSIRNDWSSTLPKANNSYLYPSVSGSVVFTEFIPRNNILSFGKIRAGYAQVGTDVDPYRTALTYTVGTFTYGGNSLSYLPSQLPNANLKPGLSSSYEAGIDLRLFNNVLGVEFTAYQNNNRNQIIPLAVAPTSGFSNAIVNAGLIKTSGLELHISATPVETSSFSWQIDLNADRNRSEVVELAEGQQNYQIDGPQWRTLTLNARIGDNGDALPWGTLIGQGIKKDANGNRVVYSPTAENIESGIAGLYVKENNVNLGSVLPKFKGGLLNTFKYNDITLRINTDFVVGGKFFSTTKMFNNYSGLGAETAGLNELGNPKRDDPANGGGVILDAVTEDGQPNTYRVDTQNLYENWLFALNEEYIYNKTYVKLREVALGYNLPKRVLGKFIKSANVSLIGRNLLLIYSAVGGGIDITETETLWYEGGQLPPVRSMGVNVRLGF</sequence>
<dbReference type="AlphaFoldDB" id="A0A7C9BFX1"/>
<evidence type="ECO:0000256" key="3">
    <source>
        <dbReference type="ARBA" id="ARBA00022452"/>
    </source>
</evidence>
<dbReference type="InterPro" id="IPR023997">
    <property type="entry name" value="TonB-dep_OMP_SusC/RagA_CS"/>
</dbReference>
<dbReference type="PROSITE" id="PS52016">
    <property type="entry name" value="TONB_DEPENDENT_REC_3"/>
    <property type="match status" value="1"/>
</dbReference>
<keyword evidence="4 7" id="KW-0812">Transmembrane</keyword>
<dbReference type="GO" id="GO:0009279">
    <property type="term" value="C:cell outer membrane"/>
    <property type="evidence" value="ECO:0007669"/>
    <property type="project" value="UniProtKB-SubCell"/>
</dbReference>
<dbReference type="Gene3D" id="2.170.130.10">
    <property type="entry name" value="TonB-dependent receptor, plug domain"/>
    <property type="match status" value="1"/>
</dbReference>
<protein>
    <submittedName>
        <fullName evidence="10">SusC/RagA family TonB-linked outer membrane protein</fullName>
    </submittedName>
</protein>
<dbReference type="InterPro" id="IPR039426">
    <property type="entry name" value="TonB-dep_rcpt-like"/>
</dbReference>
<dbReference type="SUPFAM" id="SSF56935">
    <property type="entry name" value="Porins"/>
    <property type="match status" value="1"/>
</dbReference>
<feature type="chain" id="PRO_5028965861" evidence="8">
    <location>
        <begin position="22"/>
        <end position="1078"/>
    </location>
</feature>
<dbReference type="Gene3D" id="2.40.170.20">
    <property type="entry name" value="TonB-dependent receptor, beta-barrel domain"/>
    <property type="match status" value="1"/>
</dbReference>
<dbReference type="NCBIfam" id="TIGR04057">
    <property type="entry name" value="SusC_RagA_signa"/>
    <property type="match status" value="1"/>
</dbReference>
<dbReference type="Pfam" id="PF07715">
    <property type="entry name" value="Plug"/>
    <property type="match status" value="1"/>
</dbReference>
<gene>
    <name evidence="10" type="ORF">GBK04_05050</name>
</gene>
<comment type="caution">
    <text evidence="10">The sequence shown here is derived from an EMBL/GenBank/DDBJ whole genome shotgun (WGS) entry which is preliminary data.</text>
</comment>
<dbReference type="EMBL" id="WHLY01000002">
    <property type="protein sequence ID" value="MPR32737.1"/>
    <property type="molecule type" value="Genomic_DNA"/>
</dbReference>
<comment type="subcellular location">
    <subcellularLocation>
        <location evidence="1 7">Cell outer membrane</location>
        <topology evidence="1 7">Multi-pass membrane protein</topology>
    </subcellularLocation>
</comment>
<feature type="signal peptide" evidence="8">
    <location>
        <begin position="1"/>
        <end position="21"/>
    </location>
</feature>
<keyword evidence="3 7" id="KW-1134">Transmembrane beta strand</keyword>
<evidence type="ECO:0000313" key="10">
    <source>
        <dbReference type="EMBL" id="MPR32737.1"/>
    </source>
</evidence>
<dbReference type="Gene3D" id="2.60.40.1120">
    <property type="entry name" value="Carboxypeptidase-like, regulatory domain"/>
    <property type="match status" value="1"/>
</dbReference>
<dbReference type="InterPro" id="IPR023996">
    <property type="entry name" value="TonB-dep_OMP_SusC/RagA"/>
</dbReference>
<reference evidence="10 11" key="1">
    <citation type="submission" date="2019-10" db="EMBL/GenBank/DDBJ databases">
        <title>Draft Genome Sequence of Cytophagaceae sp. SJW1-29.</title>
        <authorList>
            <person name="Choi A."/>
        </authorList>
    </citation>
    <scope>NUCLEOTIDE SEQUENCE [LARGE SCALE GENOMIC DNA]</scope>
    <source>
        <strain evidence="10 11">SJW1-29</strain>
    </source>
</reference>
<evidence type="ECO:0000256" key="7">
    <source>
        <dbReference type="PROSITE-ProRule" id="PRU01360"/>
    </source>
</evidence>
<evidence type="ECO:0000256" key="4">
    <source>
        <dbReference type="ARBA" id="ARBA00022692"/>
    </source>
</evidence>
<dbReference type="NCBIfam" id="TIGR04056">
    <property type="entry name" value="OMP_RagA_SusC"/>
    <property type="match status" value="1"/>
</dbReference>
<organism evidence="10 11">
    <name type="scientific">Salmonirosea aquatica</name>
    <dbReference type="NCBI Taxonomy" id="2654236"/>
    <lineage>
        <taxon>Bacteria</taxon>
        <taxon>Pseudomonadati</taxon>
        <taxon>Bacteroidota</taxon>
        <taxon>Cytophagia</taxon>
        <taxon>Cytophagales</taxon>
        <taxon>Spirosomataceae</taxon>
        <taxon>Salmonirosea</taxon>
    </lineage>
</organism>
<evidence type="ECO:0000256" key="5">
    <source>
        <dbReference type="ARBA" id="ARBA00023136"/>
    </source>
</evidence>
<keyword evidence="5 7" id="KW-0472">Membrane</keyword>
<feature type="domain" description="TonB-dependent receptor plug" evidence="9">
    <location>
        <begin position="115"/>
        <end position="219"/>
    </location>
</feature>
<evidence type="ECO:0000313" key="11">
    <source>
        <dbReference type="Proteomes" id="UP000479293"/>
    </source>
</evidence>
<dbReference type="InterPro" id="IPR012910">
    <property type="entry name" value="Plug_dom"/>
</dbReference>
<dbReference type="InterPro" id="IPR008969">
    <property type="entry name" value="CarboxyPept-like_regulatory"/>
</dbReference>
<name>A0A7C9BFX1_9BACT</name>
<keyword evidence="8" id="KW-0732">Signal</keyword>
<evidence type="ECO:0000256" key="6">
    <source>
        <dbReference type="ARBA" id="ARBA00023237"/>
    </source>
</evidence>
<evidence type="ECO:0000256" key="1">
    <source>
        <dbReference type="ARBA" id="ARBA00004571"/>
    </source>
</evidence>
<keyword evidence="11" id="KW-1185">Reference proteome</keyword>
<keyword evidence="6 7" id="KW-0998">Cell outer membrane</keyword>
<dbReference type="RefSeq" id="WP_152757435.1">
    <property type="nucleotide sequence ID" value="NZ_WHLY01000002.1"/>
</dbReference>
<keyword evidence="2 7" id="KW-0813">Transport</keyword>
<evidence type="ECO:0000259" key="9">
    <source>
        <dbReference type="Pfam" id="PF07715"/>
    </source>
</evidence>
<dbReference type="SUPFAM" id="SSF49464">
    <property type="entry name" value="Carboxypeptidase regulatory domain-like"/>
    <property type="match status" value="1"/>
</dbReference>
<accession>A0A7C9BFX1</accession>
<dbReference type="InterPro" id="IPR036942">
    <property type="entry name" value="Beta-barrel_TonB_sf"/>
</dbReference>
<dbReference type="InterPro" id="IPR037066">
    <property type="entry name" value="Plug_dom_sf"/>
</dbReference>
<dbReference type="Proteomes" id="UP000479293">
    <property type="component" value="Unassembled WGS sequence"/>
</dbReference>
<dbReference type="Pfam" id="PF13715">
    <property type="entry name" value="CarbopepD_reg_2"/>
    <property type="match status" value="1"/>
</dbReference>
<evidence type="ECO:0000256" key="2">
    <source>
        <dbReference type="ARBA" id="ARBA00022448"/>
    </source>
</evidence>
<evidence type="ECO:0000256" key="8">
    <source>
        <dbReference type="SAM" id="SignalP"/>
    </source>
</evidence>
<comment type="similarity">
    <text evidence="7">Belongs to the TonB-dependent receptor family.</text>
</comment>